<evidence type="ECO:0000259" key="13">
    <source>
        <dbReference type="Pfam" id="PF13733"/>
    </source>
</evidence>
<evidence type="ECO:0000259" key="12">
    <source>
        <dbReference type="Pfam" id="PF02709"/>
    </source>
</evidence>
<dbReference type="PRINTS" id="PR02050">
    <property type="entry name" value="B14GALTRFASE"/>
</dbReference>
<evidence type="ECO:0000256" key="7">
    <source>
        <dbReference type="ARBA" id="ARBA00022968"/>
    </source>
</evidence>
<reference evidence="14 17" key="2">
    <citation type="journal article" date="2013" name="Nature">
        <title>The genomes of four tapeworm species reveal adaptations to parasitism.</title>
        <authorList>
            <person name="Tsai I.J."/>
            <person name="Zarowiecki M."/>
            <person name="Holroyd N."/>
            <person name="Garciarrubio A."/>
            <person name="Sanchez-Flores A."/>
            <person name="Brooks K.L."/>
            <person name="Tracey A."/>
            <person name="Bobes R.J."/>
            <person name="Fragoso G."/>
            <person name="Sciutto E."/>
            <person name="Aslett M."/>
            <person name="Beasley H."/>
            <person name="Bennett H.M."/>
            <person name="Cai J."/>
            <person name="Camicia F."/>
            <person name="Clark R."/>
            <person name="Cucher M."/>
            <person name="De Silva N."/>
            <person name="Day T.A."/>
            <person name="Deplazes P."/>
            <person name="Estrada K."/>
            <person name="Fernandez C."/>
            <person name="Holland P.W."/>
            <person name="Hou J."/>
            <person name="Hu S."/>
            <person name="Huckvale T."/>
            <person name="Hung S.S."/>
            <person name="Kamenetzky L."/>
            <person name="Keane J.A."/>
            <person name="Kiss F."/>
            <person name="Koziol U."/>
            <person name="Lambert O."/>
            <person name="Liu K."/>
            <person name="Luo X."/>
            <person name="Luo Y."/>
            <person name="Macchiaroli N."/>
            <person name="Nichol S."/>
            <person name="Paps J."/>
            <person name="Parkinson J."/>
            <person name="Pouchkina-Stantcheva N."/>
            <person name="Riddiford N."/>
            <person name="Rosenzvit M."/>
            <person name="Salinas G."/>
            <person name="Wasmuth J.D."/>
            <person name="Zamanian M."/>
            <person name="Zheng Y."/>
            <person name="Cai X."/>
            <person name="Soberon X."/>
            <person name="Olson P.D."/>
            <person name="Laclette J.P."/>
            <person name="Brehm K."/>
            <person name="Berriman M."/>
            <person name="Garciarrubio A."/>
            <person name="Bobes R.J."/>
            <person name="Fragoso G."/>
            <person name="Sanchez-Flores A."/>
            <person name="Estrada K."/>
            <person name="Cevallos M.A."/>
            <person name="Morett E."/>
            <person name="Gonzalez V."/>
            <person name="Portillo T."/>
            <person name="Ochoa-Leyva A."/>
            <person name="Jose M.V."/>
            <person name="Sciutto E."/>
            <person name="Landa A."/>
            <person name="Jimenez L."/>
            <person name="Valdes V."/>
            <person name="Carrero J.C."/>
            <person name="Larralde C."/>
            <person name="Morales-Montor J."/>
            <person name="Limon-Lason J."/>
            <person name="Soberon X."/>
            <person name="Laclette J.P."/>
        </authorList>
    </citation>
    <scope>NUCLEOTIDE SEQUENCE [LARGE SCALE GENOMIC DNA]</scope>
</reference>
<dbReference type="PANTHER" id="PTHR19300:SF57">
    <property type="entry name" value="BETA-1,4-N-ACETYLGALACTOSAMINYLTRANSFERASE"/>
    <property type="match status" value="1"/>
</dbReference>
<keyword evidence="6" id="KW-0812">Transmembrane</keyword>
<dbReference type="OrthoDB" id="10016069at2759"/>
<dbReference type="InterPro" id="IPR027995">
    <property type="entry name" value="Galactosyl_T_N"/>
</dbReference>
<dbReference type="GO" id="GO:0005794">
    <property type="term" value="C:Golgi apparatus"/>
    <property type="evidence" value="ECO:0007669"/>
    <property type="project" value="TreeGrafter"/>
</dbReference>
<evidence type="ECO:0000313" key="17">
    <source>
        <dbReference type="Proteomes" id="UP000492820"/>
    </source>
</evidence>
<keyword evidence="16" id="KW-1185">Reference proteome</keyword>
<keyword evidence="7 11" id="KW-0735">Signal-anchor</keyword>
<dbReference type="WBParaSite" id="EgrG_000925200">
    <property type="protein sequence ID" value="EgrG_000925200"/>
    <property type="gene ID" value="EgrG_000925200"/>
</dbReference>
<keyword evidence="10 11" id="KW-0325">Glycoprotein</keyword>
<name>U6JHW7_ECHGR</name>
<comment type="pathway">
    <text evidence="2 11">Protein modification; protein glycosylation.</text>
</comment>
<reference evidence="18" key="4">
    <citation type="submission" date="2020-10" db="UniProtKB">
        <authorList>
            <consortium name="WormBaseParasite"/>
        </authorList>
    </citation>
    <scope>IDENTIFICATION</scope>
</reference>
<dbReference type="GO" id="GO:0016020">
    <property type="term" value="C:membrane"/>
    <property type="evidence" value="ECO:0007669"/>
    <property type="project" value="UniProtKB-SubCell"/>
</dbReference>
<dbReference type="AlphaFoldDB" id="U6JHW7"/>
<evidence type="ECO:0000256" key="9">
    <source>
        <dbReference type="ARBA" id="ARBA00023136"/>
    </source>
</evidence>
<evidence type="ECO:0000256" key="10">
    <source>
        <dbReference type="ARBA" id="ARBA00023180"/>
    </source>
</evidence>
<keyword evidence="5 11" id="KW-0808">Transferase</keyword>
<dbReference type="RefSeq" id="XP_024349491.1">
    <property type="nucleotide sequence ID" value="XM_024496071.1"/>
</dbReference>
<evidence type="ECO:0000313" key="14">
    <source>
        <dbReference type="EMBL" id="CDS23666.1"/>
    </source>
</evidence>
<evidence type="ECO:0000313" key="16">
    <source>
        <dbReference type="Proteomes" id="UP000019149"/>
    </source>
</evidence>
<comment type="subcellular location">
    <subcellularLocation>
        <location evidence="1">Membrane</location>
        <topology evidence="1">Single-pass type II membrane protein</topology>
    </subcellularLocation>
</comment>
<evidence type="ECO:0000256" key="3">
    <source>
        <dbReference type="ARBA" id="ARBA00005735"/>
    </source>
</evidence>
<dbReference type="SUPFAM" id="SSF53448">
    <property type="entry name" value="Nucleotide-diphospho-sugar transferases"/>
    <property type="match status" value="1"/>
</dbReference>
<proteinExistence type="inferred from homology"/>
<dbReference type="InterPro" id="IPR003859">
    <property type="entry name" value="Galactosyl_T"/>
</dbReference>
<dbReference type="Pfam" id="PF02709">
    <property type="entry name" value="Glyco_transf_7C"/>
    <property type="match status" value="1"/>
</dbReference>
<dbReference type="Proteomes" id="UP000019149">
    <property type="component" value="Unassembled WGS sequence"/>
</dbReference>
<reference evidence="14" key="3">
    <citation type="submission" date="2014-06" db="EMBL/GenBank/DDBJ databases">
        <authorList>
            <person name="Aslett M."/>
        </authorList>
    </citation>
    <scope>NUCLEOTIDE SEQUENCE</scope>
</reference>
<keyword evidence="9" id="KW-0472">Membrane</keyword>
<dbReference type="Pfam" id="PF13733">
    <property type="entry name" value="Glyco_transf_7N"/>
    <property type="match status" value="1"/>
</dbReference>
<dbReference type="PANTHER" id="PTHR19300">
    <property type="entry name" value="BETA-1,4-GALACTOSYLTRANSFERASE"/>
    <property type="match status" value="1"/>
</dbReference>
<reference evidence="15 16" key="1">
    <citation type="journal article" date="2013" name="Nat. Genet.">
        <title>The genome of the hydatid tapeworm Echinococcus granulosus.</title>
        <authorList>
            <person name="Zheng H."/>
            <person name="Zhang W."/>
            <person name="Zhang L."/>
            <person name="Zhang Z."/>
            <person name="Li J."/>
            <person name="Lu G."/>
            <person name="Zhu Y."/>
            <person name="Wang Y."/>
            <person name="Huang Y."/>
            <person name="Liu J."/>
            <person name="Kang H."/>
            <person name="Chen J."/>
            <person name="Wang L."/>
            <person name="Chen A."/>
            <person name="Yu S."/>
            <person name="Gao Z."/>
            <person name="Jin L."/>
            <person name="Gu W."/>
            <person name="Wang Z."/>
            <person name="Zhao L."/>
            <person name="Shi B."/>
            <person name="Wen H."/>
            <person name="Lin R."/>
            <person name="Jones M.K."/>
            <person name="Brejova B."/>
            <person name="Vinar T."/>
            <person name="Zhao G."/>
            <person name="McManus D.P."/>
            <person name="Chen Z."/>
            <person name="Zhou Y."/>
            <person name="Wang S."/>
        </authorList>
    </citation>
    <scope>NUCLEOTIDE SEQUENCE [LARGE SCALE GENOMIC DNA]</scope>
</reference>
<keyword evidence="8" id="KW-1133">Transmembrane helix</keyword>
<dbReference type="STRING" id="6210.U6JHW7"/>
<evidence type="ECO:0000256" key="4">
    <source>
        <dbReference type="ARBA" id="ARBA00022676"/>
    </source>
</evidence>
<dbReference type="EMBL" id="APAU02000064">
    <property type="protein sequence ID" value="EUB58295.1"/>
    <property type="molecule type" value="Genomic_DNA"/>
</dbReference>
<dbReference type="GeneID" id="36342537"/>
<dbReference type="UniPathway" id="UPA00378"/>
<accession>U6JHW7</accession>
<dbReference type="Proteomes" id="UP000492820">
    <property type="component" value="Unassembled WGS sequence"/>
</dbReference>
<feature type="domain" description="Galactosyltransferase C-terminal" evidence="12">
    <location>
        <begin position="199"/>
        <end position="261"/>
    </location>
</feature>
<evidence type="ECO:0000256" key="2">
    <source>
        <dbReference type="ARBA" id="ARBA00004922"/>
    </source>
</evidence>
<gene>
    <name evidence="15 18" type="ORF">EGR_06822</name>
    <name evidence="14" type="ORF">EgrG_000925200</name>
</gene>
<feature type="domain" description="Galactosyltransferase N-terminal" evidence="13">
    <location>
        <begin position="91"/>
        <end position="183"/>
    </location>
</feature>
<evidence type="ECO:0000256" key="6">
    <source>
        <dbReference type="ARBA" id="ARBA00022692"/>
    </source>
</evidence>
<comment type="function">
    <text evidence="11">Catalyses the transfer of galactose onto proteins or lipids.</text>
</comment>
<keyword evidence="4 11" id="KW-0328">Glycosyltransferase</keyword>
<sequence>MHRSLRKVATLLCVGGFVFLFCVAGYGVILQFQLFNQFSNGPRAVILNPKDSVALGKRHYFASMSLKQIDELSEDRARNLTPPQLDYPLGEKVIILVPYRNRKLDLLIFLLHMTPYMRIVGTPYEILVTEQVGKSRFNRAKLFNAALREIFNAKPGDRLYGCSCFAFHDVDKLPVSMKTPYYCLFRPHQLLRYVHYKKGGKPMYRNTLGGITLFTRAHLEAMNGASNSFEGWGGEDDDLYKRVLYIHHRPQRARFDEGQFYEENGDSHVRDKSPDRYRTLAKSSPQRMLQDGLRQTQYTLIRRRDYSSFVWMLILL</sequence>
<evidence type="ECO:0000313" key="15">
    <source>
        <dbReference type="EMBL" id="EUB58295.1"/>
    </source>
</evidence>
<dbReference type="InterPro" id="IPR029044">
    <property type="entry name" value="Nucleotide-diphossugar_trans"/>
</dbReference>
<dbReference type="GO" id="GO:0008378">
    <property type="term" value="F:galactosyltransferase activity"/>
    <property type="evidence" value="ECO:0007669"/>
    <property type="project" value="TreeGrafter"/>
</dbReference>
<dbReference type="Gene3D" id="3.90.550.10">
    <property type="entry name" value="Spore Coat Polysaccharide Biosynthesis Protein SpsA, Chain A"/>
    <property type="match status" value="1"/>
</dbReference>
<evidence type="ECO:0000256" key="11">
    <source>
        <dbReference type="RuleBase" id="RU368121"/>
    </source>
</evidence>
<evidence type="ECO:0000256" key="5">
    <source>
        <dbReference type="ARBA" id="ARBA00022679"/>
    </source>
</evidence>
<organism evidence="15 16">
    <name type="scientific">Echinococcus granulosus</name>
    <name type="common">Hydatid tapeworm</name>
    <dbReference type="NCBI Taxonomy" id="6210"/>
    <lineage>
        <taxon>Eukaryota</taxon>
        <taxon>Metazoa</taxon>
        <taxon>Spiralia</taxon>
        <taxon>Lophotrochozoa</taxon>
        <taxon>Platyhelminthes</taxon>
        <taxon>Cestoda</taxon>
        <taxon>Eucestoda</taxon>
        <taxon>Cyclophyllidea</taxon>
        <taxon>Taeniidae</taxon>
        <taxon>Echinococcus</taxon>
        <taxon>Echinococcus granulosus group</taxon>
    </lineage>
</organism>
<evidence type="ECO:0000256" key="8">
    <source>
        <dbReference type="ARBA" id="ARBA00022989"/>
    </source>
</evidence>
<evidence type="ECO:0000256" key="1">
    <source>
        <dbReference type="ARBA" id="ARBA00004606"/>
    </source>
</evidence>
<dbReference type="KEGG" id="egl:EGR_06822"/>
<protein>
    <recommendedName>
        <fullName evidence="11">Beta-1,4-galactosyltransferase</fullName>
        <ecNumber evidence="11">2.4.1.-</ecNumber>
    </recommendedName>
</protein>
<dbReference type="EMBL" id="LK028593">
    <property type="protein sequence ID" value="CDS23666.1"/>
    <property type="molecule type" value="Genomic_DNA"/>
</dbReference>
<dbReference type="InterPro" id="IPR027791">
    <property type="entry name" value="Galactosyl_T_C"/>
</dbReference>
<comment type="similarity">
    <text evidence="3 11">Belongs to the glycosyltransferase 7 family.</text>
</comment>
<dbReference type="CTD" id="36342537"/>
<dbReference type="GO" id="GO:0005975">
    <property type="term" value="P:carbohydrate metabolic process"/>
    <property type="evidence" value="ECO:0007669"/>
    <property type="project" value="InterPro"/>
</dbReference>
<dbReference type="OMA" id="TSNYFVD"/>
<dbReference type="EC" id="2.4.1.-" evidence="11"/>
<evidence type="ECO:0000313" key="18">
    <source>
        <dbReference type="WBParaSite" id="EgrG_000925200"/>
    </source>
</evidence>